<evidence type="ECO:0000313" key="6">
    <source>
        <dbReference type="Proteomes" id="UP000293360"/>
    </source>
</evidence>
<evidence type="ECO:0000256" key="2">
    <source>
        <dbReference type="SAM" id="MobiDB-lite"/>
    </source>
</evidence>
<feature type="signal peptide" evidence="3">
    <location>
        <begin position="1"/>
        <end position="24"/>
    </location>
</feature>
<accession>A0A4Q4TF12</accession>
<feature type="domain" description="Peptidase A1" evidence="4">
    <location>
        <begin position="81"/>
        <end position="410"/>
    </location>
</feature>
<dbReference type="PRINTS" id="PR00792">
    <property type="entry name" value="PEPSIN"/>
</dbReference>
<proteinExistence type="inferred from homology"/>
<feature type="compositionally biased region" description="Low complexity" evidence="2">
    <location>
        <begin position="410"/>
        <end position="487"/>
    </location>
</feature>
<dbReference type="Proteomes" id="UP000293360">
    <property type="component" value="Unassembled WGS sequence"/>
</dbReference>
<keyword evidence="3" id="KW-0732">Signal</keyword>
<gene>
    <name evidence="5" type="ORF">DL764_003830</name>
</gene>
<reference evidence="5 6" key="1">
    <citation type="submission" date="2018-06" db="EMBL/GenBank/DDBJ databases">
        <title>Complete Genomes of Monosporascus.</title>
        <authorList>
            <person name="Robinson A.J."/>
            <person name="Natvig D.O."/>
        </authorList>
    </citation>
    <scope>NUCLEOTIDE SEQUENCE [LARGE SCALE GENOMIC DNA]</scope>
    <source>
        <strain evidence="5 6">CBS 110550</strain>
    </source>
</reference>
<dbReference type="OrthoDB" id="771136at2759"/>
<evidence type="ECO:0000313" key="5">
    <source>
        <dbReference type="EMBL" id="RYP05405.1"/>
    </source>
</evidence>
<comment type="similarity">
    <text evidence="1">Belongs to the peptidase A1 family.</text>
</comment>
<evidence type="ECO:0000256" key="1">
    <source>
        <dbReference type="ARBA" id="ARBA00007447"/>
    </source>
</evidence>
<feature type="chain" id="PRO_5020531221" description="Peptidase A1 domain-containing protein" evidence="3">
    <location>
        <begin position="25"/>
        <end position="699"/>
    </location>
</feature>
<dbReference type="AlphaFoldDB" id="A0A4Q4TF12"/>
<feature type="region of interest" description="Disordered" evidence="2">
    <location>
        <begin position="673"/>
        <end position="699"/>
    </location>
</feature>
<dbReference type="CDD" id="cd05471">
    <property type="entry name" value="pepsin_like"/>
    <property type="match status" value="1"/>
</dbReference>
<sequence>MAPPRLALLSAAALALLNISYGEGSQNGHSSGIFDATAFFKNPSELLAIPLRRVERQGVGTPSLAKRFFKTDVLAVYGAAYLVNLTIGNSDPPQAVNVLLDTGSFELWVNPDCGRAAEPGFCEEFGRYDPALSTTGEDLGQPFEIQYGSGATSGTYHHRVGIYVNRTAVRRLQQVRGRVVRHHGARPRGLGVPGTDTNGFLNYPGIVDSLAAQRFTQSKLFSLDLGGQIRPPGVATTGQIVLGGVDRSKYAGNLRKVPTRSSDPVVAALAAGFPGAVPDGQGGYEVSCDYMRRDGSVAFELGDGAGGGVRIDVPYADFVWNNGAACYLGAWYSPDVGIWVLGDTFLRGAYVAFDQGNEALYMANYVSCGAGPDLVPVPAGPDAAANIAGACQAAAPLPIASSLRPSSSFSTGATSTSSITNPFRPTTSPITPSTTSPTSVPRSSTPPSTSSGPSSTTPSGSPSGLRVSSSSSPAASAGSTSPGAASPLNSSQSVRPSAIRTTRPLDPAANPSASAGAEDDDGLPGFGGLEAAATTTTTAQVTYTSTVTRAGAYTVTACPPSVRDCPLGRLATRFRAFVTTICTDAADAPTPTTGLPPVVAAPIVGVGPGLDDGAEMEVEEATEVQVQAVTSHCSTRTYTVTACAPGDAGCVVGMTTTSVTTVFRTMQLAQTVAASAPPPPPPPVPQVVGKVSAPAPVPV</sequence>
<evidence type="ECO:0000259" key="4">
    <source>
        <dbReference type="PROSITE" id="PS51767"/>
    </source>
</evidence>
<dbReference type="PANTHER" id="PTHR47966">
    <property type="entry name" value="BETA-SITE APP-CLEAVING ENZYME, ISOFORM A-RELATED"/>
    <property type="match status" value="1"/>
</dbReference>
<dbReference type="STRING" id="155417.A0A4Q4TF12"/>
<evidence type="ECO:0000256" key="3">
    <source>
        <dbReference type="SAM" id="SignalP"/>
    </source>
</evidence>
<dbReference type="InterPro" id="IPR001461">
    <property type="entry name" value="Aspartic_peptidase_A1"/>
</dbReference>
<feature type="region of interest" description="Disordered" evidence="2">
    <location>
        <begin position="410"/>
        <end position="529"/>
    </location>
</feature>
<dbReference type="Gene3D" id="2.40.70.10">
    <property type="entry name" value="Acid Proteases"/>
    <property type="match status" value="3"/>
</dbReference>
<dbReference type="SUPFAM" id="SSF50630">
    <property type="entry name" value="Acid proteases"/>
    <property type="match status" value="1"/>
</dbReference>
<dbReference type="InterPro" id="IPR034164">
    <property type="entry name" value="Pepsin-like_dom"/>
</dbReference>
<dbReference type="GO" id="GO:0004190">
    <property type="term" value="F:aspartic-type endopeptidase activity"/>
    <property type="evidence" value="ECO:0007669"/>
    <property type="project" value="InterPro"/>
</dbReference>
<dbReference type="PROSITE" id="PS51767">
    <property type="entry name" value="PEPTIDASE_A1"/>
    <property type="match status" value="1"/>
</dbReference>
<keyword evidence="6" id="KW-1185">Reference proteome</keyword>
<name>A0A4Q4TF12_9PEZI</name>
<dbReference type="GO" id="GO:0006508">
    <property type="term" value="P:proteolysis"/>
    <property type="evidence" value="ECO:0007669"/>
    <property type="project" value="InterPro"/>
</dbReference>
<dbReference type="EMBL" id="QJNU01000170">
    <property type="protein sequence ID" value="RYP05405.1"/>
    <property type="molecule type" value="Genomic_DNA"/>
</dbReference>
<protein>
    <recommendedName>
        <fullName evidence="4">Peptidase A1 domain-containing protein</fullName>
    </recommendedName>
</protein>
<dbReference type="InterPro" id="IPR021109">
    <property type="entry name" value="Peptidase_aspartic_dom_sf"/>
</dbReference>
<dbReference type="PANTHER" id="PTHR47966:SF65">
    <property type="entry name" value="ASPARTIC-TYPE ENDOPEPTIDASE"/>
    <property type="match status" value="1"/>
</dbReference>
<feature type="compositionally biased region" description="Pro residues" evidence="2">
    <location>
        <begin position="676"/>
        <end position="685"/>
    </location>
</feature>
<dbReference type="InterPro" id="IPR033121">
    <property type="entry name" value="PEPTIDASE_A1"/>
</dbReference>
<organism evidence="5 6">
    <name type="scientific">Monosporascus ibericus</name>
    <dbReference type="NCBI Taxonomy" id="155417"/>
    <lineage>
        <taxon>Eukaryota</taxon>
        <taxon>Fungi</taxon>
        <taxon>Dikarya</taxon>
        <taxon>Ascomycota</taxon>
        <taxon>Pezizomycotina</taxon>
        <taxon>Sordariomycetes</taxon>
        <taxon>Xylariomycetidae</taxon>
        <taxon>Xylariales</taxon>
        <taxon>Xylariales incertae sedis</taxon>
        <taxon>Monosporascus</taxon>
    </lineage>
</organism>
<comment type="caution">
    <text evidence="5">The sequence shown here is derived from an EMBL/GenBank/DDBJ whole genome shotgun (WGS) entry which is preliminary data.</text>
</comment>
<dbReference type="Pfam" id="PF00026">
    <property type="entry name" value="Asp"/>
    <property type="match status" value="2"/>
</dbReference>